<dbReference type="OMA" id="SFGNKRY"/>
<evidence type="ECO:0008006" key="11">
    <source>
        <dbReference type="Google" id="ProtNLM"/>
    </source>
</evidence>
<dbReference type="Proteomes" id="UP000594454">
    <property type="component" value="Chromosome 3"/>
</dbReference>
<dbReference type="GO" id="GO:0035861">
    <property type="term" value="C:site of double-strand break"/>
    <property type="evidence" value="ECO:0007669"/>
    <property type="project" value="TreeGrafter"/>
</dbReference>
<dbReference type="GO" id="GO:0000781">
    <property type="term" value="C:chromosome, telomeric region"/>
    <property type="evidence" value="ECO:0007669"/>
    <property type="project" value="TreeGrafter"/>
</dbReference>
<dbReference type="FunCoup" id="A0A7R8UNZ7">
    <property type="interactions" value="1219"/>
</dbReference>
<evidence type="ECO:0000256" key="4">
    <source>
        <dbReference type="ARBA" id="ARBA00023125"/>
    </source>
</evidence>
<dbReference type="Pfam" id="PF01336">
    <property type="entry name" value="tRNA_anti-codon"/>
    <property type="match status" value="1"/>
</dbReference>
<feature type="domain" description="OB" evidence="7">
    <location>
        <begin position="53"/>
        <end position="122"/>
    </location>
</feature>
<evidence type="ECO:0000256" key="1">
    <source>
        <dbReference type="ARBA" id="ARBA00004123"/>
    </source>
</evidence>
<dbReference type="Gene3D" id="2.40.50.140">
    <property type="entry name" value="Nucleic acid-binding proteins"/>
    <property type="match status" value="1"/>
</dbReference>
<keyword evidence="4" id="KW-0238">DNA-binding</keyword>
<dbReference type="GO" id="GO:0000724">
    <property type="term" value="P:double-strand break repair via homologous recombination"/>
    <property type="evidence" value="ECO:0007669"/>
    <property type="project" value="TreeGrafter"/>
</dbReference>
<feature type="domain" description="Replication protein A C-terminal" evidence="8">
    <location>
        <begin position="161"/>
        <end position="230"/>
    </location>
</feature>
<dbReference type="Gene3D" id="1.10.10.10">
    <property type="entry name" value="Winged helix-like DNA-binding domain superfamily/Winged helix DNA-binding domain"/>
    <property type="match status" value="1"/>
</dbReference>
<dbReference type="InterPro" id="IPR012340">
    <property type="entry name" value="NA-bd_OB-fold"/>
</dbReference>
<dbReference type="InterPro" id="IPR014646">
    <property type="entry name" value="Rfa2/RPA32"/>
</dbReference>
<dbReference type="EMBL" id="LR899011">
    <property type="protein sequence ID" value="CAD7083998.1"/>
    <property type="molecule type" value="Genomic_DNA"/>
</dbReference>
<dbReference type="SUPFAM" id="SSF46785">
    <property type="entry name" value="Winged helix' DNA-binding domain"/>
    <property type="match status" value="1"/>
</dbReference>
<dbReference type="Pfam" id="PF08784">
    <property type="entry name" value="RPA_C"/>
    <property type="match status" value="1"/>
</dbReference>
<evidence type="ECO:0000256" key="6">
    <source>
        <dbReference type="SAM" id="MobiDB-lite"/>
    </source>
</evidence>
<comment type="subcellular location">
    <subcellularLocation>
        <location evidence="1">Nucleus</location>
    </subcellularLocation>
</comment>
<protein>
    <recommendedName>
        <fullName evidence="11">Replication protein A 32 kDa subunit</fullName>
    </recommendedName>
</protein>
<dbReference type="CDD" id="cd04478">
    <property type="entry name" value="RPA2_DBD_D"/>
    <property type="match status" value="1"/>
</dbReference>
<organism evidence="9 10">
    <name type="scientific">Hermetia illucens</name>
    <name type="common">Black soldier fly</name>
    <dbReference type="NCBI Taxonomy" id="343691"/>
    <lineage>
        <taxon>Eukaryota</taxon>
        <taxon>Metazoa</taxon>
        <taxon>Ecdysozoa</taxon>
        <taxon>Arthropoda</taxon>
        <taxon>Hexapoda</taxon>
        <taxon>Insecta</taxon>
        <taxon>Pterygota</taxon>
        <taxon>Neoptera</taxon>
        <taxon>Endopterygota</taxon>
        <taxon>Diptera</taxon>
        <taxon>Brachycera</taxon>
        <taxon>Stratiomyomorpha</taxon>
        <taxon>Stratiomyidae</taxon>
        <taxon>Hermetiinae</taxon>
        <taxon>Hermetia</taxon>
    </lineage>
</organism>
<dbReference type="OrthoDB" id="25571at2759"/>
<feature type="region of interest" description="Disordered" evidence="6">
    <location>
        <begin position="1"/>
        <end position="21"/>
    </location>
</feature>
<dbReference type="PANTHER" id="PTHR13989:SF16">
    <property type="entry name" value="REPLICATION PROTEIN A2"/>
    <property type="match status" value="1"/>
</dbReference>
<evidence type="ECO:0000313" key="10">
    <source>
        <dbReference type="Proteomes" id="UP000594454"/>
    </source>
</evidence>
<dbReference type="PANTHER" id="PTHR13989">
    <property type="entry name" value="REPLICATION PROTEIN A-RELATED"/>
    <property type="match status" value="1"/>
</dbReference>
<dbReference type="FunFam" id="1.10.10.10:FF:000168">
    <property type="entry name" value="Replication protein A 32 kDa subunit"/>
    <property type="match status" value="1"/>
</dbReference>
<keyword evidence="5" id="KW-0539">Nucleus</keyword>
<keyword evidence="3" id="KW-0235">DNA replication</keyword>
<dbReference type="InterPro" id="IPR004365">
    <property type="entry name" value="NA-bd_OB_tRNA"/>
</dbReference>
<dbReference type="InParanoid" id="A0A7R8UNZ7"/>
<dbReference type="InterPro" id="IPR036388">
    <property type="entry name" value="WH-like_DNA-bd_sf"/>
</dbReference>
<dbReference type="AlphaFoldDB" id="A0A7R8UNZ7"/>
<dbReference type="InterPro" id="IPR014892">
    <property type="entry name" value="RPA_C"/>
</dbReference>
<comment type="similarity">
    <text evidence="2">Belongs to the replication factor A protein 2 family.</text>
</comment>
<dbReference type="PIRSF" id="PIRSF036949">
    <property type="entry name" value="RPA32"/>
    <property type="match status" value="1"/>
</dbReference>
<reference evidence="9 10" key="1">
    <citation type="submission" date="2020-11" db="EMBL/GenBank/DDBJ databases">
        <authorList>
            <person name="Wallbank WR R."/>
            <person name="Pardo Diaz C."/>
            <person name="Kozak K."/>
            <person name="Martin S."/>
            <person name="Jiggins C."/>
            <person name="Moest M."/>
            <person name="Warren A I."/>
            <person name="Generalovic N T."/>
            <person name="Byers J.R.P. K."/>
            <person name="Montejo-Kovacevich G."/>
            <person name="Yen C E."/>
        </authorList>
    </citation>
    <scope>NUCLEOTIDE SEQUENCE [LARGE SCALE GENOMIC DNA]</scope>
</reference>
<keyword evidence="10" id="KW-1185">Reference proteome</keyword>
<dbReference type="InterPro" id="IPR036390">
    <property type="entry name" value="WH_DNA-bd_sf"/>
</dbReference>
<evidence type="ECO:0000259" key="7">
    <source>
        <dbReference type="Pfam" id="PF01336"/>
    </source>
</evidence>
<gene>
    <name evidence="9" type="ORF">HERILL_LOCUS6917</name>
</gene>
<evidence type="ECO:0000256" key="2">
    <source>
        <dbReference type="ARBA" id="ARBA00007815"/>
    </source>
</evidence>
<proteinExistence type="inferred from homology"/>
<name>A0A7R8UNZ7_HERIL</name>
<dbReference type="GO" id="GO:0003697">
    <property type="term" value="F:single-stranded DNA binding"/>
    <property type="evidence" value="ECO:0007669"/>
    <property type="project" value="TreeGrafter"/>
</dbReference>
<sequence>MNDTFGDQFNTTASAGQAQPEQKSEGIVPVFVQQVMCAEEGNFQMWGMTFNMVTIVGIVRHMETSSTKITYTLEDHTGQIEAHYWLEEDNPSKSPDVMVNCYARIYGSLRQHSGKKTVMIFRMFSLSGANELTTHLLEVYTARYKAERLSQKRPSDFMPMHQEHTDNSNTAGLTPHQSAVLQAIRNYMDTESGISMTQLHKSLSYIPGNELREIIEFLVTEGIIYTSIDAEHFLST</sequence>
<dbReference type="InterPro" id="IPR040260">
    <property type="entry name" value="RFA2-like"/>
</dbReference>
<dbReference type="GO" id="GO:0006289">
    <property type="term" value="P:nucleotide-excision repair"/>
    <property type="evidence" value="ECO:0007669"/>
    <property type="project" value="TreeGrafter"/>
</dbReference>
<evidence type="ECO:0000256" key="5">
    <source>
        <dbReference type="ARBA" id="ARBA00023242"/>
    </source>
</evidence>
<dbReference type="GO" id="GO:0006260">
    <property type="term" value="P:DNA replication"/>
    <property type="evidence" value="ECO:0007669"/>
    <property type="project" value="UniProtKB-KW"/>
</dbReference>
<dbReference type="SUPFAM" id="SSF50249">
    <property type="entry name" value="Nucleic acid-binding proteins"/>
    <property type="match status" value="1"/>
</dbReference>
<dbReference type="GO" id="GO:0005662">
    <property type="term" value="C:DNA replication factor A complex"/>
    <property type="evidence" value="ECO:0007669"/>
    <property type="project" value="TreeGrafter"/>
</dbReference>
<evidence type="ECO:0000256" key="3">
    <source>
        <dbReference type="ARBA" id="ARBA00022705"/>
    </source>
</evidence>
<evidence type="ECO:0000313" key="9">
    <source>
        <dbReference type="EMBL" id="CAD7083998.1"/>
    </source>
</evidence>
<accession>A0A7R8UNZ7</accession>
<evidence type="ECO:0000259" key="8">
    <source>
        <dbReference type="Pfam" id="PF08784"/>
    </source>
</evidence>